<dbReference type="SUPFAM" id="SSF56281">
    <property type="entry name" value="Metallo-hydrolase/oxidoreductase"/>
    <property type="match status" value="1"/>
</dbReference>
<evidence type="ECO:0000256" key="3">
    <source>
        <dbReference type="ARBA" id="ARBA00022801"/>
    </source>
</evidence>
<organism evidence="6 7">
    <name type="scientific">Actinomadura physcomitrii</name>
    <dbReference type="NCBI Taxonomy" id="2650748"/>
    <lineage>
        <taxon>Bacteria</taxon>
        <taxon>Bacillati</taxon>
        <taxon>Actinomycetota</taxon>
        <taxon>Actinomycetes</taxon>
        <taxon>Streptosporangiales</taxon>
        <taxon>Thermomonosporaceae</taxon>
        <taxon>Actinomadura</taxon>
    </lineage>
</organism>
<dbReference type="InterPro" id="IPR036866">
    <property type="entry name" value="RibonucZ/Hydroxyglut_hydro"/>
</dbReference>
<keyword evidence="4" id="KW-0862">Zinc</keyword>
<accession>A0A6I4MHC5</accession>
<dbReference type="Pfam" id="PF00753">
    <property type="entry name" value="Lactamase_B"/>
    <property type="match status" value="1"/>
</dbReference>
<comment type="similarity">
    <text evidence="1">Belongs to the metallo-beta-lactamase superfamily.</text>
</comment>
<evidence type="ECO:0000313" key="7">
    <source>
        <dbReference type="Proteomes" id="UP000462055"/>
    </source>
</evidence>
<proteinExistence type="inferred from homology"/>
<dbReference type="InterPro" id="IPR001279">
    <property type="entry name" value="Metallo-B-lactamas"/>
</dbReference>
<feature type="domain" description="Metallo-beta-lactamase" evidence="5">
    <location>
        <begin position="50"/>
        <end position="244"/>
    </location>
</feature>
<dbReference type="Gene3D" id="3.60.15.10">
    <property type="entry name" value="Ribonuclease Z/Hydroxyacylglutathione hydrolase-like"/>
    <property type="match status" value="1"/>
</dbReference>
<dbReference type="Proteomes" id="UP000462055">
    <property type="component" value="Unassembled WGS sequence"/>
</dbReference>
<protein>
    <submittedName>
        <fullName evidence="6">MBL fold metallo-hydrolase</fullName>
    </submittedName>
</protein>
<sequence length="265" mass="28672">MKIGSIEILPVYDGTGREVAREVLTRTGGDTDAWACHENLLDARGNLEFPLGGFLVRSQSRTVLIDVGIGGIESDRYTGGAFIDSLRSLGTAPEDVTDVLFTHLHFDHVGWATRKGEIVFPNATHRVHAADWEHFVDGPDAVPGAVRKLAPLRDRLEPFEGDVTLLPGLDARHSPGHTPGSSIYVASSGGERALFLGDVVHSAAQISDPDLRWIHDVDPDAAESVRRSVLESAADTSQVIAAPHLPGMRFGRVITVAETRHWTIV</sequence>
<dbReference type="EMBL" id="WBMS02000010">
    <property type="protein sequence ID" value="MWA01616.1"/>
    <property type="molecule type" value="Genomic_DNA"/>
</dbReference>
<dbReference type="CDD" id="cd07720">
    <property type="entry name" value="OPHC2-like_MBL-fold"/>
    <property type="match status" value="1"/>
</dbReference>
<keyword evidence="7" id="KW-1185">Reference proteome</keyword>
<dbReference type="PANTHER" id="PTHR42978:SF6">
    <property type="entry name" value="QUORUM-QUENCHING LACTONASE YTNP-RELATED"/>
    <property type="match status" value="1"/>
</dbReference>
<name>A0A6I4MHC5_9ACTN</name>
<evidence type="ECO:0000256" key="4">
    <source>
        <dbReference type="ARBA" id="ARBA00022833"/>
    </source>
</evidence>
<evidence type="ECO:0000313" key="6">
    <source>
        <dbReference type="EMBL" id="MWA01616.1"/>
    </source>
</evidence>
<evidence type="ECO:0000256" key="2">
    <source>
        <dbReference type="ARBA" id="ARBA00022723"/>
    </source>
</evidence>
<dbReference type="AlphaFoldDB" id="A0A6I4MHC5"/>
<dbReference type="PANTHER" id="PTHR42978">
    <property type="entry name" value="QUORUM-QUENCHING LACTONASE YTNP-RELATED-RELATED"/>
    <property type="match status" value="1"/>
</dbReference>
<gene>
    <name evidence="6" type="ORF">F8568_014770</name>
</gene>
<dbReference type="SMART" id="SM00849">
    <property type="entry name" value="Lactamase_B"/>
    <property type="match status" value="1"/>
</dbReference>
<evidence type="ECO:0000259" key="5">
    <source>
        <dbReference type="SMART" id="SM00849"/>
    </source>
</evidence>
<keyword evidence="3" id="KW-0378">Hydrolase</keyword>
<dbReference type="GO" id="GO:0016787">
    <property type="term" value="F:hydrolase activity"/>
    <property type="evidence" value="ECO:0007669"/>
    <property type="project" value="UniProtKB-KW"/>
</dbReference>
<comment type="caution">
    <text evidence="6">The sequence shown here is derived from an EMBL/GenBank/DDBJ whole genome shotgun (WGS) entry which is preliminary data.</text>
</comment>
<keyword evidence="2" id="KW-0479">Metal-binding</keyword>
<dbReference type="GO" id="GO:0046872">
    <property type="term" value="F:metal ion binding"/>
    <property type="evidence" value="ECO:0007669"/>
    <property type="project" value="UniProtKB-KW"/>
</dbReference>
<reference evidence="6" key="1">
    <citation type="submission" date="2019-12" db="EMBL/GenBank/DDBJ databases">
        <title>Actinomadura physcomitrii sp. nov., a novel actinomycete isolated from moss [Physcomitrium sphaericum (Ludw) Fuernr].</title>
        <authorList>
            <person name="Zhuang X."/>
        </authorList>
    </citation>
    <scope>NUCLEOTIDE SEQUENCE [LARGE SCALE GENOMIC DNA]</scope>
    <source>
        <strain evidence="6">LD22</strain>
    </source>
</reference>
<dbReference type="InterPro" id="IPR051013">
    <property type="entry name" value="MBL_superfamily_lactonases"/>
</dbReference>
<dbReference type="RefSeq" id="WP_151594115.1">
    <property type="nucleotide sequence ID" value="NZ_WBMS02000010.1"/>
</dbReference>
<evidence type="ECO:0000256" key="1">
    <source>
        <dbReference type="ARBA" id="ARBA00007749"/>
    </source>
</evidence>